<dbReference type="PANTHER" id="PTHR11685">
    <property type="entry name" value="RBR FAMILY RING FINGER AND IBR DOMAIN-CONTAINING"/>
    <property type="match status" value="1"/>
</dbReference>
<keyword evidence="8" id="KW-0862">Zinc</keyword>
<dbReference type="PROSITE" id="PS00518">
    <property type="entry name" value="ZF_RING_1"/>
    <property type="match status" value="1"/>
</dbReference>
<keyword evidence="6" id="KW-0863">Zinc-finger</keyword>
<evidence type="ECO:0000256" key="6">
    <source>
        <dbReference type="ARBA" id="ARBA00022771"/>
    </source>
</evidence>
<dbReference type="InterPro" id="IPR044066">
    <property type="entry name" value="TRIAD_supradom"/>
</dbReference>
<dbReference type="CDD" id="cd20335">
    <property type="entry name" value="BRcat_RBR"/>
    <property type="match status" value="1"/>
</dbReference>
<keyword evidence="3" id="KW-0808">Transferase</keyword>
<dbReference type="SUPFAM" id="SSF57850">
    <property type="entry name" value="RING/U-box"/>
    <property type="match status" value="1"/>
</dbReference>
<evidence type="ECO:0000256" key="3">
    <source>
        <dbReference type="ARBA" id="ARBA00022679"/>
    </source>
</evidence>
<dbReference type="Pfam" id="PF01485">
    <property type="entry name" value="IBR"/>
    <property type="match status" value="1"/>
</dbReference>
<evidence type="ECO:0000256" key="8">
    <source>
        <dbReference type="ARBA" id="ARBA00022833"/>
    </source>
</evidence>
<dbReference type="Gene3D" id="3.30.40.10">
    <property type="entry name" value="Zinc/RING finger domain, C3HC4 (zinc finger)"/>
    <property type="match status" value="1"/>
</dbReference>
<dbReference type="InterPro" id="IPR013083">
    <property type="entry name" value="Znf_RING/FYVE/PHD"/>
</dbReference>
<evidence type="ECO:0000256" key="4">
    <source>
        <dbReference type="ARBA" id="ARBA00022723"/>
    </source>
</evidence>
<evidence type="ECO:0000256" key="5">
    <source>
        <dbReference type="ARBA" id="ARBA00022737"/>
    </source>
</evidence>
<evidence type="ECO:0000313" key="12">
    <source>
        <dbReference type="Proteomes" id="UP000639643"/>
    </source>
</evidence>
<keyword evidence="4" id="KW-0479">Metal-binding</keyword>
<dbReference type="EMBL" id="WIGM01000914">
    <property type="protein sequence ID" value="KAF6808868.1"/>
    <property type="molecule type" value="Genomic_DNA"/>
</dbReference>
<organism evidence="11 12">
    <name type="scientific">Colletotrichum musicola</name>
    <dbReference type="NCBI Taxonomy" id="2175873"/>
    <lineage>
        <taxon>Eukaryota</taxon>
        <taxon>Fungi</taxon>
        <taxon>Dikarya</taxon>
        <taxon>Ascomycota</taxon>
        <taxon>Pezizomycotina</taxon>
        <taxon>Sordariomycetes</taxon>
        <taxon>Hypocreomycetidae</taxon>
        <taxon>Glomerellales</taxon>
        <taxon>Glomerellaceae</taxon>
        <taxon>Colletotrichum</taxon>
        <taxon>Colletotrichum orchidearum species complex</taxon>
    </lineage>
</organism>
<evidence type="ECO:0000256" key="2">
    <source>
        <dbReference type="ARBA" id="ARBA00012251"/>
    </source>
</evidence>
<dbReference type="GO" id="GO:0008270">
    <property type="term" value="F:zinc ion binding"/>
    <property type="evidence" value="ECO:0007669"/>
    <property type="project" value="UniProtKB-KW"/>
</dbReference>
<dbReference type="InterPro" id="IPR002867">
    <property type="entry name" value="IBR_dom"/>
</dbReference>
<dbReference type="GO" id="GO:0016567">
    <property type="term" value="P:protein ubiquitination"/>
    <property type="evidence" value="ECO:0007669"/>
    <property type="project" value="InterPro"/>
</dbReference>
<evidence type="ECO:0000313" key="11">
    <source>
        <dbReference type="EMBL" id="KAF6808868.1"/>
    </source>
</evidence>
<keyword evidence="7" id="KW-0833">Ubl conjugation pathway</keyword>
<feature type="compositionally biased region" description="Basic and acidic residues" evidence="9">
    <location>
        <begin position="183"/>
        <end position="206"/>
    </location>
</feature>
<comment type="catalytic activity">
    <reaction evidence="1">
        <text>[E2 ubiquitin-conjugating enzyme]-S-ubiquitinyl-L-cysteine + [acceptor protein]-L-lysine = [E2 ubiquitin-conjugating enzyme]-L-cysteine + [acceptor protein]-N(6)-ubiquitinyl-L-lysine.</text>
        <dbReference type="EC" id="2.3.2.31"/>
    </reaction>
</comment>
<accession>A0A8H6J9Z0</accession>
<dbReference type="OrthoDB" id="10009520at2759"/>
<reference evidence="11" key="1">
    <citation type="journal article" date="2020" name="Phytopathology">
        <title>Genome Sequence Resources of Colletotrichum truncatum, C. plurivorum, C. musicola, and C. sojae: Four Species Pathogenic to Soybean (Glycine max).</title>
        <authorList>
            <person name="Rogerio F."/>
            <person name="Boufleur T.R."/>
            <person name="Ciampi-Guillardi M."/>
            <person name="Sukno S.A."/>
            <person name="Thon M.R."/>
            <person name="Massola Junior N.S."/>
            <person name="Baroncelli R."/>
        </authorList>
    </citation>
    <scope>NUCLEOTIDE SEQUENCE</scope>
    <source>
        <strain evidence="11">LFN0074</strain>
    </source>
</reference>
<dbReference type="Gene3D" id="1.20.120.1750">
    <property type="match status" value="1"/>
</dbReference>
<dbReference type="Proteomes" id="UP000639643">
    <property type="component" value="Unassembled WGS sequence"/>
</dbReference>
<evidence type="ECO:0000256" key="9">
    <source>
        <dbReference type="SAM" id="MobiDB-lite"/>
    </source>
</evidence>
<comment type="caution">
    <text evidence="11">The sequence shown here is derived from an EMBL/GenBank/DDBJ whole genome shotgun (WGS) entry which is preliminary data.</text>
</comment>
<proteinExistence type="predicted"/>
<dbReference type="GO" id="GO:0061630">
    <property type="term" value="F:ubiquitin protein ligase activity"/>
    <property type="evidence" value="ECO:0007669"/>
    <property type="project" value="UniProtKB-EC"/>
</dbReference>
<sequence>MSSNDLDVEDATLHLVIQVQLEDLQGLKRTMAKGKRREGETPDSRVAIETYELEIWRQAQVIFDRSLCKRIARANRLDGQVINALVAQEDQSRRDMERDLRILGAPRRAKPEVEDYPVSAGLPEVYVSADADDQDYDDFDDILDQPESSAWAASRVSKRPADKPVLQAYELLFDEPPAAQAVKTKEKTQEKTQEKTKEKTQEKTKEKTKESTQCNSCFKKQPSSKVASCPCSHEYCTDCLRSLFTAAIADESLFPPKCCDKPIPVDDDDDDRHFLTPKLMSEFHAKEIEFSTPNRTYCHRPVCSTFVPKWSIEHDVATCPKCNEKTCVMCKGASHGVAEDCKQDEATKLLLELAAKNHWQRCYSCGRVVELEQGCFHMLSLSLPR</sequence>
<dbReference type="InterPro" id="IPR017907">
    <property type="entry name" value="Znf_RING_CS"/>
</dbReference>
<dbReference type="EC" id="2.3.2.31" evidence="2"/>
<dbReference type="InterPro" id="IPR031127">
    <property type="entry name" value="E3_UB_ligase_RBR"/>
</dbReference>
<feature type="domain" description="RING-type" evidence="10">
    <location>
        <begin position="210"/>
        <end position="385"/>
    </location>
</feature>
<keyword evidence="5" id="KW-0677">Repeat</keyword>
<feature type="region of interest" description="Disordered" evidence="9">
    <location>
        <begin position="180"/>
        <end position="206"/>
    </location>
</feature>
<keyword evidence="12" id="KW-1185">Reference proteome</keyword>
<evidence type="ECO:0000256" key="7">
    <source>
        <dbReference type="ARBA" id="ARBA00022786"/>
    </source>
</evidence>
<protein>
    <recommendedName>
        <fullName evidence="2">RBR-type E3 ubiquitin transferase</fullName>
        <ecNumber evidence="2">2.3.2.31</ecNumber>
    </recommendedName>
</protein>
<evidence type="ECO:0000259" key="10">
    <source>
        <dbReference type="PROSITE" id="PS51873"/>
    </source>
</evidence>
<evidence type="ECO:0000256" key="1">
    <source>
        <dbReference type="ARBA" id="ARBA00001798"/>
    </source>
</evidence>
<dbReference type="AlphaFoldDB" id="A0A8H6J9Z0"/>
<name>A0A8H6J9Z0_9PEZI</name>
<gene>
    <name evidence="11" type="ORF">CMUS01_13801</name>
</gene>
<dbReference type="PROSITE" id="PS51873">
    <property type="entry name" value="TRIAD"/>
    <property type="match status" value="1"/>
</dbReference>